<dbReference type="PROSITE" id="PS51257">
    <property type="entry name" value="PROKAR_LIPOPROTEIN"/>
    <property type="match status" value="1"/>
</dbReference>
<evidence type="ECO:0000313" key="4">
    <source>
        <dbReference type="Proteomes" id="UP000406184"/>
    </source>
</evidence>
<sequence length="527" mass="56957">MSLKKKIAAAFIACAMTLAVVPSAFACTALYVGSDLTEDGTTMFGRIEDLGTNDYNKLFNISPAGKHTAGEVYEGCYGFTYTFTHDSYRYTARRDDNGLGVCPDCDSTHEHTPYEEAGTNEKGVMVSATESLYGTDAVLSVDPYVDNGIEEAEITTVLLSEASTAREGVALLTSIYDNAGAAGGSGVFIADQNETWFVENLTGHTYLALKLSSSVVFMQPNIAAMGKIDLDDTDHVVASANLISVAQKAGTFVGDAAANVIDLDASYNGDIASDRMAAGLNYLYGTDTFTKDNYSETDFAISNVGENGAIVPVYSNIQLTKKFSVEDSIHFFQTEPIGKTGNVETHLFQVSATGNLNTAITEWTAFDDDVYNAFVPYYPMLTTDTADVYKVSVHKVTRSDEQPTEGVWYQDAKGRYYTYPDDWTDSFYGVRDALSNLLTYGSNGNQVTAKDRAAAKASYAALQQEIMADYADMKAAVAAADTLEAKQAAATNASNAMSQKVYNTTLKMYNKLQAKTAVRAWVSSLLH</sequence>
<keyword evidence="1" id="KW-0645">Protease</keyword>
<dbReference type="Gene3D" id="3.60.60.10">
    <property type="entry name" value="Penicillin V Acylase, Chain A"/>
    <property type="match status" value="1"/>
</dbReference>
<evidence type="ECO:0000256" key="1">
    <source>
        <dbReference type="RuleBase" id="RU364089"/>
    </source>
</evidence>
<dbReference type="PANTHER" id="PTHR12994:SF17">
    <property type="entry name" value="LD30995P"/>
    <property type="match status" value="1"/>
</dbReference>
<dbReference type="AlphaFoldDB" id="A0A564T426"/>
<feature type="chain" id="PRO_5022037265" description="Dipeptidase" evidence="2">
    <location>
        <begin position="27"/>
        <end position="527"/>
    </location>
</feature>
<proteinExistence type="inferred from homology"/>
<keyword evidence="1 3" id="KW-0378">Hydrolase</keyword>
<dbReference type="Proteomes" id="UP000406184">
    <property type="component" value="Unassembled WGS sequence"/>
</dbReference>
<evidence type="ECO:0000313" key="3">
    <source>
        <dbReference type="EMBL" id="VUX01859.1"/>
    </source>
</evidence>
<comment type="similarity">
    <text evidence="1">Belongs to the peptidase C69 family.</text>
</comment>
<dbReference type="RefSeq" id="WP_243120090.1">
    <property type="nucleotide sequence ID" value="NZ_CABHMY010000089.1"/>
</dbReference>
<dbReference type="Pfam" id="PF03577">
    <property type="entry name" value="Peptidase_C69"/>
    <property type="match status" value="1"/>
</dbReference>
<dbReference type="PANTHER" id="PTHR12994">
    <property type="entry name" value="SECERNIN"/>
    <property type="match status" value="1"/>
</dbReference>
<gene>
    <name evidence="3" type="primary">pepD_1</name>
    <name evidence="3" type="ORF">FPPS064S07_00241</name>
</gene>
<name>A0A564T426_9FIRM</name>
<protein>
    <recommendedName>
        <fullName evidence="1">Dipeptidase</fullName>
        <ecNumber evidence="1">3.4.-.-</ecNumber>
    </recommendedName>
</protein>
<keyword evidence="4" id="KW-1185">Reference proteome</keyword>
<dbReference type="EMBL" id="CABHMY010000089">
    <property type="protein sequence ID" value="VUX01859.1"/>
    <property type="molecule type" value="Genomic_DNA"/>
</dbReference>
<dbReference type="EC" id="3.4.-.-" evidence="1"/>
<reference evidence="3 4" key="1">
    <citation type="submission" date="2019-07" db="EMBL/GenBank/DDBJ databases">
        <authorList>
            <person name="Hibberd C M."/>
            <person name="Gehrig L. J."/>
            <person name="Chang H.-W."/>
            <person name="Venkatesh S."/>
        </authorList>
    </citation>
    <scope>NUCLEOTIDE SEQUENCE [LARGE SCALE GENOMIC DNA]</scope>
    <source>
        <strain evidence="3">Faecalibacterium_prausnitzii_JG_BgPS064</strain>
    </source>
</reference>
<dbReference type="GO" id="GO:0016805">
    <property type="term" value="F:dipeptidase activity"/>
    <property type="evidence" value="ECO:0007669"/>
    <property type="project" value="UniProtKB-KW"/>
</dbReference>
<keyword evidence="1" id="KW-0224">Dipeptidase</keyword>
<accession>A0A564T426</accession>
<keyword evidence="2" id="KW-0732">Signal</keyword>
<comment type="catalytic activity">
    <reaction evidence="1">
        <text>an L-aminoacyl-L-amino acid + H2O = 2 an L-alpha-amino acid</text>
        <dbReference type="Rhea" id="RHEA:48940"/>
        <dbReference type="ChEBI" id="CHEBI:15377"/>
        <dbReference type="ChEBI" id="CHEBI:59869"/>
        <dbReference type="ChEBI" id="CHEBI:77460"/>
    </reaction>
</comment>
<dbReference type="GO" id="GO:0070004">
    <property type="term" value="F:cysteine-type exopeptidase activity"/>
    <property type="evidence" value="ECO:0007669"/>
    <property type="project" value="InterPro"/>
</dbReference>
<organism evidence="3 4">
    <name type="scientific">Faecalibacterium prausnitzii</name>
    <dbReference type="NCBI Taxonomy" id="853"/>
    <lineage>
        <taxon>Bacteria</taxon>
        <taxon>Bacillati</taxon>
        <taxon>Bacillota</taxon>
        <taxon>Clostridia</taxon>
        <taxon>Eubacteriales</taxon>
        <taxon>Oscillospiraceae</taxon>
        <taxon>Faecalibacterium</taxon>
    </lineage>
</organism>
<dbReference type="InterPro" id="IPR005322">
    <property type="entry name" value="Peptidase_C69"/>
</dbReference>
<feature type="signal peptide" evidence="2">
    <location>
        <begin position="1"/>
        <end position="26"/>
    </location>
</feature>
<dbReference type="GO" id="GO:0006508">
    <property type="term" value="P:proteolysis"/>
    <property type="evidence" value="ECO:0007669"/>
    <property type="project" value="UniProtKB-KW"/>
</dbReference>
<evidence type="ECO:0000256" key="2">
    <source>
        <dbReference type="SAM" id="SignalP"/>
    </source>
</evidence>